<evidence type="ECO:0000256" key="9">
    <source>
        <dbReference type="HAMAP-Rule" id="MF_00183"/>
    </source>
</evidence>
<feature type="binding site" evidence="9">
    <location>
        <position position="123"/>
    </location>
    <ligand>
        <name>NADPH</name>
        <dbReference type="ChEBI" id="CHEBI:57783"/>
    </ligand>
</feature>
<feature type="binding site" evidence="9">
    <location>
        <position position="10"/>
    </location>
    <ligand>
        <name>NADPH</name>
        <dbReference type="ChEBI" id="CHEBI:57783"/>
    </ligand>
</feature>
<dbReference type="InterPro" id="IPR036291">
    <property type="entry name" value="NAD(P)-bd_dom_sf"/>
</dbReference>
<dbReference type="NCBIfam" id="NF009114">
    <property type="entry name" value="PRK12464.1"/>
    <property type="match status" value="1"/>
</dbReference>
<keyword evidence="6 9" id="KW-0464">Manganese</keyword>
<keyword evidence="5 9" id="KW-0560">Oxidoreductase</keyword>
<evidence type="ECO:0000256" key="6">
    <source>
        <dbReference type="ARBA" id="ARBA00023211"/>
    </source>
</evidence>
<dbReference type="SUPFAM" id="SSF55347">
    <property type="entry name" value="Glyceraldehyde-3-phosphate dehydrogenase-like, C-terminal domain"/>
    <property type="match status" value="1"/>
</dbReference>
<dbReference type="InterPro" id="IPR003821">
    <property type="entry name" value="DXP_reductoisomerase"/>
</dbReference>
<dbReference type="PANTHER" id="PTHR30525:SF0">
    <property type="entry name" value="1-DEOXY-D-XYLULOSE 5-PHOSPHATE REDUCTOISOMERASE, CHLOROPLASTIC"/>
    <property type="match status" value="1"/>
</dbReference>
<evidence type="ECO:0000256" key="5">
    <source>
        <dbReference type="ARBA" id="ARBA00023002"/>
    </source>
</evidence>
<feature type="binding site" evidence="9">
    <location>
        <position position="38"/>
    </location>
    <ligand>
        <name>NADPH</name>
        <dbReference type="ChEBI" id="CHEBI:57783"/>
    </ligand>
</feature>
<feature type="binding site" evidence="9">
    <location>
        <position position="148"/>
    </location>
    <ligand>
        <name>1-deoxy-D-xylulose 5-phosphate</name>
        <dbReference type="ChEBI" id="CHEBI:57792"/>
    </ligand>
</feature>
<feature type="domain" description="1-deoxy-D-xylulose 5-phosphate reductoisomerase C-terminal" evidence="11">
    <location>
        <begin position="143"/>
        <end position="226"/>
    </location>
</feature>
<proteinExistence type="inferred from homology"/>
<feature type="binding site" evidence="9">
    <location>
        <position position="218"/>
    </location>
    <ligand>
        <name>Mn(2+)</name>
        <dbReference type="ChEBI" id="CHEBI:29035"/>
    </ligand>
</feature>
<feature type="binding site" evidence="9">
    <location>
        <position position="121"/>
    </location>
    <ligand>
        <name>NADPH</name>
        <dbReference type="ChEBI" id="CHEBI:57783"/>
    </ligand>
</feature>
<feature type="binding site" evidence="9">
    <location>
        <position position="12"/>
    </location>
    <ligand>
        <name>NADPH</name>
        <dbReference type="ChEBI" id="CHEBI:57783"/>
    </ligand>
</feature>
<evidence type="ECO:0000259" key="11">
    <source>
        <dbReference type="Pfam" id="PF08436"/>
    </source>
</evidence>
<evidence type="ECO:0000313" key="15">
    <source>
        <dbReference type="Proteomes" id="UP000433575"/>
    </source>
</evidence>
<feature type="binding site" evidence="9">
    <location>
        <position position="13"/>
    </location>
    <ligand>
        <name>NADPH</name>
        <dbReference type="ChEBI" id="CHEBI:57783"/>
    </ligand>
</feature>
<evidence type="ECO:0000313" key="14">
    <source>
        <dbReference type="EMBL" id="MSC34036.1"/>
    </source>
</evidence>
<dbReference type="RefSeq" id="WP_154239526.1">
    <property type="nucleotide sequence ID" value="NZ_WKPI01000025.1"/>
</dbReference>
<dbReference type="GO" id="GO:0051484">
    <property type="term" value="P:isopentenyl diphosphate biosynthetic process, methylerythritol 4-phosphate pathway involved in terpenoid biosynthetic process"/>
    <property type="evidence" value="ECO:0007669"/>
    <property type="project" value="TreeGrafter"/>
</dbReference>
<comment type="function">
    <text evidence="9">Catalyzes the NADPH-dependent rearrangement and reduction of 1-deoxy-D-xylulose-5-phosphate (DXP) to 2-C-methyl-D-erythritol 4-phosphate (MEP).</text>
</comment>
<dbReference type="GO" id="GO:0070402">
    <property type="term" value="F:NADPH binding"/>
    <property type="evidence" value="ECO:0007669"/>
    <property type="project" value="InterPro"/>
</dbReference>
<evidence type="ECO:0000256" key="3">
    <source>
        <dbReference type="ARBA" id="ARBA00022723"/>
    </source>
</evidence>
<feature type="binding site" evidence="9">
    <location>
        <position position="196"/>
    </location>
    <ligand>
        <name>1-deoxy-D-xylulose 5-phosphate</name>
        <dbReference type="ChEBI" id="CHEBI:57792"/>
    </ligand>
</feature>
<evidence type="ECO:0000256" key="4">
    <source>
        <dbReference type="ARBA" id="ARBA00022857"/>
    </source>
</evidence>
<organism evidence="13 15">
    <name type="scientific">Holdemania massiliensis</name>
    <dbReference type="NCBI Taxonomy" id="1468449"/>
    <lineage>
        <taxon>Bacteria</taxon>
        <taxon>Bacillati</taxon>
        <taxon>Bacillota</taxon>
        <taxon>Erysipelotrichia</taxon>
        <taxon>Erysipelotrichales</taxon>
        <taxon>Erysipelotrichaceae</taxon>
        <taxon>Holdemania</taxon>
    </lineage>
</organism>
<evidence type="ECO:0000256" key="2">
    <source>
        <dbReference type="ARBA" id="ARBA00006825"/>
    </source>
</evidence>
<feature type="binding site" evidence="9">
    <location>
        <position position="36"/>
    </location>
    <ligand>
        <name>NADPH</name>
        <dbReference type="ChEBI" id="CHEBI:57783"/>
    </ligand>
</feature>
<evidence type="ECO:0000259" key="12">
    <source>
        <dbReference type="Pfam" id="PF13288"/>
    </source>
</evidence>
<dbReference type="FunFam" id="3.40.50.720:FF:000045">
    <property type="entry name" value="1-deoxy-D-xylulose 5-phosphate reductoisomerase"/>
    <property type="match status" value="1"/>
</dbReference>
<feature type="domain" description="1-deoxy-D-xylulose 5-phosphate reductoisomerase N-terminal" evidence="10">
    <location>
        <begin position="5"/>
        <end position="129"/>
    </location>
</feature>
<dbReference type="SUPFAM" id="SSF51735">
    <property type="entry name" value="NAD(P)-binding Rossmann-fold domains"/>
    <property type="match status" value="1"/>
</dbReference>
<feature type="binding site" evidence="9">
    <location>
        <position position="149"/>
    </location>
    <ligand>
        <name>1-deoxy-D-xylulose 5-phosphate</name>
        <dbReference type="ChEBI" id="CHEBI:57792"/>
    </ligand>
</feature>
<dbReference type="HAMAP" id="MF_00183">
    <property type="entry name" value="DXP_reductoisom"/>
    <property type="match status" value="1"/>
</dbReference>
<dbReference type="AlphaFoldDB" id="A0A6N7SAJ2"/>
<feature type="domain" description="DXP reductoisomerase C-terminal" evidence="12">
    <location>
        <begin position="258"/>
        <end position="375"/>
    </location>
</feature>
<comment type="pathway">
    <text evidence="1 9">Isoprenoid biosynthesis; isopentenyl diphosphate biosynthesis via DXP pathway; isopentenyl diphosphate from 1-deoxy-D-xylulose 5-phosphate: step 1/6.</text>
</comment>
<keyword evidence="9" id="KW-0460">Magnesium</keyword>
<comment type="similarity">
    <text evidence="2 9">Belongs to the DXR family.</text>
</comment>
<evidence type="ECO:0000313" key="13">
    <source>
        <dbReference type="EMBL" id="MSA90306.1"/>
    </source>
</evidence>
<feature type="binding site" evidence="9">
    <location>
        <position position="122"/>
    </location>
    <ligand>
        <name>1-deoxy-D-xylulose 5-phosphate</name>
        <dbReference type="ChEBI" id="CHEBI:57792"/>
    </ligand>
</feature>
<feature type="binding site" evidence="9">
    <location>
        <position position="147"/>
    </location>
    <ligand>
        <name>Mn(2+)</name>
        <dbReference type="ChEBI" id="CHEBI:29035"/>
    </ligand>
</feature>
<dbReference type="Pfam" id="PF13288">
    <property type="entry name" value="DXPR_C"/>
    <property type="match status" value="1"/>
</dbReference>
<gene>
    <name evidence="9" type="primary">dxr</name>
    <name evidence="14" type="ORF">GKD88_12985</name>
    <name evidence="13" type="ORF">GKE08_13315</name>
</gene>
<keyword evidence="3 9" id="KW-0479">Metal-binding</keyword>
<dbReference type="InterPro" id="IPR013512">
    <property type="entry name" value="DXP_reductoisomerase_N"/>
</dbReference>
<keyword evidence="4 9" id="KW-0521">NADP</keyword>
<dbReference type="Proteomes" id="UP000480929">
    <property type="component" value="Unassembled WGS sequence"/>
</dbReference>
<dbReference type="InterPro" id="IPR013644">
    <property type="entry name" value="DXP_reductoisomerase_C"/>
</dbReference>
<dbReference type="UniPathway" id="UPA00056">
    <property type="reaction ID" value="UER00092"/>
</dbReference>
<name>A0A6N7SAJ2_9FIRM</name>
<keyword evidence="7 9" id="KW-0414">Isoprene biosynthesis</keyword>
<feature type="binding site" evidence="9">
    <location>
        <position position="202"/>
    </location>
    <ligand>
        <name>NADPH</name>
        <dbReference type="ChEBI" id="CHEBI:57783"/>
    </ligand>
</feature>
<dbReference type="SUPFAM" id="SSF69055">
    <property type="entry name" value="1-deoxy-D-xylulose-5-phosphate reductoisomerase, C-terminal domain"/>
    <property type="match status" value="1"/>
</dbReference>
<sequence length="384" mass="42221">MKRCCVMGVTGSIGVQTVDVCTAHPEAFQITSISAGRNLAQLRKLIVQLPHLKAVCVQEEADCLTLTREFPNLEWVWGEAGLLRLSEREDYDVLVNALVGFVGLKPTLKAIEAGHDIALANKETLVVAGAFVNAACRQHQVALLPIDSEHSAIFQCLQGNRRDQLQRLIITASGGSFRDLTREQLKGVTVKQALAHPNWSMGAKITIDSATMMNKGFEVIEAHWLFDVDFDHIDVLIHKESVIHSLVEYQDHAVIAQLGTADMRLPIQYALSYPDRLPLINSQPLDLAAIGTLHFAPADFTRYSLLGLAYEAGRKQGTMPAVMNAANEEANAAFREGKISFLDIEELVIDACRTLAFTDSPSLDAIFEADHQAREFVKSHLKGA</sequence>
<comment type="caution">
    <text evidence="13">The sequence shown here is derived from an EMBL/GenBank/DDBJ whole genome shotgun (WGS) entry which is preliminary data.</text>
</comment>
<comment type="cofactor">
    <cofactor evidence="9">
        <name>Mg(2+)</name>
        <dbReference type="ChEBI" id="CHEBI:18420"/>
    </cofactor>
    <cofactor evidence="9">
        <name>Mn(2+)</name>
        <dbReference type="ChEBI" id="CHEBI:29035"/>
    </cofactor>
</comment>
<dbReference type="GO" id="GO:0016853">
    <property type="term" value="F:isomerase activity"/>
    <property type="evidence" value="ECO:0007669"/>
    <property type="project" value="UniProtKB-KW"/>
</dbReference>
<dbReference type="EC" id="1.1.1.267" evidence="9"/>
<dbReference type="InterPro" id="IPR026877">
    <property type="entry name" value="DXPR_C"/>
</dbReference>
<dbReference type="GO" id="GO:0030145">
    <property type="term" value="F:manganese ion binding"/>
    <property type="evidence" value="ECO:0007669"/>
    <property type="project" value="TreeGrafter"/>
</dbReference>
<dbReference type="EMBL" id="WKPJ01000023">
    <property type="protein sequence ID" value="MSA90306.1"/>
    <property type="molecule type" value="Genomic_DNA"/>
</dbReference>
<feature type="binding site" evidence="9">
    <location>
        <position position="173"/>
    </location>
    <ligand>
        <name>1-deoxy-D-xylulose 5-phosphate</name>
        <dbReference type="ChEBI" id="CHEBI:57792"/>
    </ligand>
</feature>
<dbReference type="InterPro" id="IPR036169">
    <property type="entry name" value="DXPR_C_sf"/>
</dbReference>
<accession>A0A6N7SAJ2</accession>
<feature type="binding site" evidence="9">
    <location>
        <position position="149"/>
    </location>
    <ligand>
        <name>Mn(2+)</name>
        <dbReference type="ChEBI" id="CHEBI:29035"/>
    </ligand>
</feature>
<evidence type="ECO:0000256" key="8">
    <source>
        <dbReference type="ARBA" id="ARBA00048543"/>
    </source>
</evidence>
<dbReference type="PANTHER" id="PTHR30525">
    <property type="entry name" value="1-DEOXY-D-XYLULOSE 5-PHOSPHATE REDUCTOISOMERASE"/>
    <property type="match status" value="1"/>
</dbReference>
<dbReference type="Gene3D" id="1.10.1740.10">
    <property type="match status" value="1"/>
</dbReference>
<evidence type="ECO:0000256" key="7">
    <source>
        <dbReference type="ARBA" id="ARBA00023229"/>
    </source>
</evidence>
<dbReference type="Pfam" id="PF08436">
    <property type="entry name" value="DXP_redisom_C"/>
    <property type="match status" value="1"/>
</dbReference>
<feature type="binding site" evidence="9">
    <location>
        <position position="218"/>
    </location>
    <ligand>
        <name>1-deoxy-D-xylulose 5-phosphate</name>
        <dbReference type="ChEBI" id="CHEBI:57792"/>
    </ligand>
</feature>
<evidence type="ECO:0000256" key="1">
    <source>
        <dbReference type="ARBA" id="ARBA00005094"/>
    </source>
</evidence>
<protein>
    <recommendedName>
        <fullName evidence="9">1-deoxy-D-xylulose 5-phosphate reductoisomerase</fullName>
        <shortName evidence="9">DXP reductoisomerase</shortName>
        <ecNumber evidence="9">1.1.1.267</ecNumber>
    </recommendedName>
    <alternativeName>
        <fullName evidence="9">1-deoxyxylulose-5-phosphate reductoisomerase</fullName>
    </alternativeName>
    <alternativeName>
        <fullName evidence="9">2-C-methyl-D-erythritol 4-phosphate synthase</fullName>
    </alternativeName>
</protein>
<dbReference type="EMBL" id="WKPI01000025">
    <property type="protein sequence ID" value="MSC34036.1"/>
    <property type="molecule type" value="Genomic_DNA"/>
</dbReference>
<feature type="binding site" evidence="9">
    <location>
        <position position="11"/>
    </location>
    <ligand>
        <name>NADPH</name>
        <dbReference type="ChEBI" id="CHEBI:57783"/>
    </ligand>
</feature>
<keyword evidence="16" id="KW-1185">Reference proteome</keyword>
<dbReference type="NCBIfam" id="TIGR00243">
    <property type="entry name" value="Dxr"/>
    <property type="match status" value="1"/>
</dbReference>
<dbReference type="GO" id="GO:0030604">
    <property type="term" value="F:1-deoxy-D-xylulose-5-phosphate reductoisomerase activity"/>
    <property type="evidence" value="ECO:0007669"/>
    <property type="project" value="UniProtKB-UniRule"/>
</dbReference>
<evidence type="ECO:0000313" key="16">
    <source>
        <dbReference type="Proteomes" id="UP000480929"/>
    </source>
</evidence>
<evidence type="ECO:0000259" key="10">
    <source>
        <dbReference type="Pfam" id="PF02670"/>
    </source>
</evidence>
<comment type="catalytic activity">
    <reaction evidence="8">
        <text>2-C-methyl-D-erythritol 4-phosphate + NADP(+) = 1-deoxy-D-xylulose 5-phosphate + NADPH + H(+)</text>
        <dbReference type="Rhea" id="RHEA:13717"/>
        <dbReference type="ChEBI" id="CHEBI:15378"/>
        <dbReference type="ChEBI" id="CHEBI:57783"/>
        <dbReference type="ChEBI" id="CHEBI:57792"/>
        <dbReference type="ChEBI" id="CHEBI:58262"/>
        <dbReference type="ChEBI" id="CHEBI:58349"/>
        <dbReference type="EC" id="1.1.1.267"/>
    </reaction>
    <physiologicalReaction direction="right-to-left" evidence="8">
        <dbReference type="Rhea" id="RHEA:13719"/>
    </physiologicalReaction>
</comment>
<feature type="binding site" evidence="9">
    <location>
        <position position="209"/>
    </location>
    <ligand>
        <name>1-deoxy-D-xylulose 5-phosphate</name>
        <dbReference type="ChEBI" id="CHEBI:57792"/>
    </ligand>
</feature>
<dbReference type="Proteomes" id="UP000433575">
    <property type="component" value="Unassembled WGS sequence"/>
</dbReference>
<feature type="binding site" evidence="9">
    <location>
        <position position="37"/>
    </location>
    <ligand>
        <name>NADPH</name>
        <dbReference type="ChEBI" id="CHEBI:57783"/>
    </ligand>
</feature>
<reference evidence="15 16" key="1">
    <citation type="journal article" date="2019" name="Nat. Med.">
        <title>A library of human gut bacterial isolates paired with longitudinal multiomics data enables mechanistic microbiome research.</title>
        <authorList>
            <person name="Poyet M."/>
            <person name="Groussin M."/>
            <person name="Gibbons S.M."/>
            <person name="Avila-Pacheco J."/>
            <person name="Jiang X."/>
            <person name="Kearney S.M."/>
            <person name="Perrotta A.R."/>
            <person name="Berdy B."/>
            <person name="Zhao S."/>
            <person name="Lieberman T.D."/>
            <person name="Swanson P.K."/>
            <person name="Smith M."/>
            <person name="Roesemann S."/>
            <person name="Alexander J.E."/>
            <person name="Rich S.A."/>
            <person name="Livny J."/>
            <person name="Vlamakis H."/>
            <person name="Clish C."/>
            <person name="Bullock K."/>
            <person name="Deik A."/>
            <person name="Scott J."/>
            <person name="Pierce K.A."/>
            <person name="Xavier R.J."/>
            <person name="Alm E.J."/>
        </authorList>
    </citation>
    <scope>NUCLEOTIDE SEQUENCE [LARGE SCALE GENOMIC DNA]</scope>
    <source>
        <strain evidence="13 15">BIOML-A4</strain>
        <strain evidence="14 16">BIOML-A5</strain>
    </source>
</reference>
<feature type="binding site" evidence="9">
    <location>
        <position position="214"/>
    </location>
    <ligand>
        <name>1-deoxy-D-xylulose 5-phosphate</name>
        <dbReference type="ChEBI" id="CHEBI:57792"/>
    </ligand>
</feature>
<dbReference type="Pfam" id="PF02670">
    <property type="entry name" value="DXP_reductoisom"/>
    <property type="match status" value="1"/>
</dbReference>
<dbReference type="OrthoDB" id="9806546at2"/>
<feature type="binding site" evidence="9">
    <location>
        <position position="215"/>
    </location>
    <ligand>
        <name>1-deoxy-D-xylulose 5-phosphate</name>
        <dbReference type="ChEBI" id="CHEBI:57792"/>
    </ligand>
</feature>
<dbReference type="Gene3D" id="3.40.50.720">
    <property type="entry name" value="NAD(P)-binding Rossmann-like Domain"/>
    <property type="match status" value="1"/>
</dbReference>
<dbReference type="PIRSF" id="PIRSF006205">
    <property type="entry name" value="Dxp_reductismrs"/>
    <property type="match status" value="1"/>
</dbReference>
<keyword evidence="13" id="KW-0413">Isomerase</keyword>